<proteinExistence type="predicted"/>
<keyword evidence="2" id="KW-1185">Reference proteome</keyword>
<protein>
    <submittedName>
        <fullName evidence="1">Uncharacterized protein</fullName>
    </submittedName>
</protein>
<sequence>MQENRIGETEAPFARFYVRDIRCDLGYDRARSSLAPVAVAAPKNNTEDYLLLPEFRVRPCASTPSTCLSKSLGVLSSAPASRNNIVSVG</sequence>
<name>A0A1H1HRK0_9BURK</name>
<organism evidence="1 2">
    <name type="scientific">Paraburkholderia fungorum</name>
    <dbReference type="NCBI Taxonomy" id="134537"/>
    <lineage>
        <taxon>Bacteria</taxon>
        <taxon>Pseudomonadati</taxon>
        <taxon>Pseudomonadota</taxon>
        <taxon>Betaproteobacteria</taxon>
        <taxon>Burkholderiales</taxon>
        <taxon>Burkholderiaceae</taxon>
        <taxon>Paraburkholderia</taxon>
    </lineage>
</organism>
<reference evidence="2" key="1">
    <citation type="submission" date="2016-10" db="EMBL/GenBank/DDBJ databases">
        <authorList>
            <person name="Varghese N."/>
            <person name="Submissions S."/>
        </authorList>
    </citation>
    <scope>NUCLEOTIDE SEQUENCE [LARGE SCALE GENOMIC DNA]</scope>
    <source>
        <strain evidence="2">GAS106B</strain>
    </source>
</reference>
<accession>A0A1H1HRK0</accession>
<evidence type="ECO:0000313" key="2">
    <source>
        <dbReference type="Proteomes" id="UP000183487"/>
    </source>
</evidence>
<dbReference type="Proteomes" id="UP000183487">
    <property type="component" value="Unassembled WGS sequence"/>
</dbReference>
<gene>
    <name evidence="1" type="ORF">SAMN05443245_4204</name>
</gene>
<evidence type="ECO:0000313" key="1">
    <source>
        <dbReference type="EMBL" id="SDR27969.1"/>
    </source>
</evidence>
<dbReference type="AlphaFoldDB" id="A0A1H1HRK0"/>
<dbReference type="EMBL" id="FNKP01000002">
    <property type="protein sequence ID" value="SDR27969.1"/>
    <property type="molecule type" value="Genomic_DNA"/>
</dbReference>